<organism evidence="4 5">
    <name type="scientific">Caldicoprobacter faecalis</name>
    <dbReference type="NCBI Taxonomy" id="937334"/>
    <lineage>
        <taxon>Bacteria</taxon>
        <taxon>Bacillati</taxon>
        <taxon>Bacillota</taxon>
        <taxon>Clostridia</taxon>
        <taxon>Caldicoprobacterales</taxon>
        <taxon>Caldicoprobacteraceae</taxon>
        <taxon>Caldicoprobacter</taxon>
    </lineage>
</organism>
<feature type="domain" description="Fe-S hydro-lyase tartrate dehydratase beta-type catalytic" evidence="3">
    <location>
        <begin position="10"/>
        <end position="176"/>
    </location>
</feature>
<reference evidence="4 5" key="1">
    <citation type="submission" date="2016-10" db="EMBL/GenBank/DDBJ databases">
        <authorList>
            <person name="de Groot N.N."/>
        </authorList>
    </citation>
    <scope>NUCLEOTIDE SEQUENCE [LARGE SCALE GENOMIC DNA]</scope>
    <source>
        <strain evidence="4 5">DSM 20678</strain>
    </source>
</reference>
<keyword evidence="5" id="KW-1185">Reference proteome</keyword>
<gene>
    <name evidence="4" type="ORF">SAMN05444406_11223</name>
</gene>
<dbReference type="InterPro" id="IPR004647">
    <property type="entry name" value="Fe-S_hydro-lyase_TtdB-typ_cat"/>
</dbReference>
<dbReference type="NCBIfam" id="TIGR00723">
    <property type="entry name" value="ttdB_fumA_fumB"/>
    <property type="match status" value="1"/>
</dbReference>
<dbReference type="RefSeq" id="WP_025748089.1">
    <property type="nucleotide sequence ID" value="NZ_FOXR01000012.1"/>
</dbReference>
<comment type="similarity">
    <text evidence="1">Belongs to the class-I fumarase family.</text>
</comment>
<dbReference type="NCBIfam" id="NF005310">
    <property type="entry name" value="PRK06842.1"/>
    <property type="match status" value="1"/>
</dbReference>
<name>A0A1I5VPZ3_9FIRM</name>
<dbReference type="OrthoDB" id="9798978at2"/>
<dbReference type="Proteomes" id="UP000198577">
    <property type="component" value="Unassembled WGS sequence"/>
</dbReference>
<sequence length="185" mass="20150">METKKIFHAPVIHEELNSLKAGDTVYLRGSIITARDAAHKRIYQLLQEGKPLPIELKDQVIYYAGPCPARPGLIIGSCGPTTSSRMDVYTPLLLEHGLKAMIGKGPRSARVIESMVKYGAVYLAAVGGAGALIASCIKKVEVVAFEDLGPEAIYRMEVEDMPLLVAIDARGNNLYEIGPRQFARI</sequence>
<dbReference type="AlphaFoldDB" id="A0A1I5VPZ3"/>
<evidence type="ECO:0000313" key="4">
    <source>
        <dbReference type="EMBL" id="SFQ09628.1"/>
    </source>
</evidence>
<dbReference type="SUPFAM" id="SSF117457">
    <property type="entry name" value="FumA C-terminal domain-like"/>
    <property type="match status" value="1"/>
</dbReference>
<dbReference type="EMBL" id="FOXR01000012">
    <property type="protein sequence ID" value="SFQ09628.1"/>
    <property type="molecule type" value="Genomic_DNA"/>
</dbReference>
<evidence type="ECO:0000313" key="5">
    <source>
        <dbReference type="Proteomes" id="UP000198577"/>
    </source>
</evidence>
<dbReference type="GO" id="GO:0016836">
    <property type="term" value="F:hydro-lyase activity"/>
    <property type="evidence" value="ECO:0007669"/>
    <property type="project" value="InterPro"/>
</dbReference>
<dbReference type="PANTHER" id="PTHR43351:SF2">
    <property type="entry name" value="L(+)-TARTRATE DEHYDRATASE SUBUNIT BETA-RELATED"/>
    <property type="match status" value="1"/>
</dbReference>
<dbReference type="Gene3D" id="3.20.130.10">
    <property type="entry name" value="Fe-S hydro-lyase, tartrate dehydratase beta-type, catalytic domain"/>
    <property type="match status" value="1"/>
</dbReference>
<accession>A0A1I5VPZ3</accession>
<keyword evidence="2" id="KW-0456">Lyase</keyword>
<evidence type="ECO:0000259" key="3">
    <source>
        <dbReference type="Pfam" id="PF05683"/>
    </source>
</evidence>
<proteinExistence type="inferred from homology"/>
<dbReference type="InterPro" id="IPR036660">
    <property type="entry name" value="Fe-S_hydroAse_TtdB_cat_sf"/>
</dbReference>
<evidence type="ECO:0000256" key="1">
    <source>
        <dbReference type="ARBA" id="ARBA00008876"/>
    </source>
</evidence>
<evidence type="ECO:0000256" key="2">
    <source>
        <dbReference type="ARBA" id="ARBA00023239"/>
    </source>
</evidence>
<dbReference type="STRING" id="937334.SAMN05444406_11223"/>
<dbReference type="PANTHER" id="PTHR43351">
    <property type="entry name" value="L(+)-TARTRATE DEHYDRATASE SUBUNIT BETA"/>
    <property type="match status" value="1"/>
</dbReference>
<dbReference type="Pfam" id="PF05683">
    <property type="entry name" value="Fumerase_C"/>
    <property type="match status" value="1"/>
</dbReference>
<protein>
    <submittedName>
        <fullName evidence="4">Fumarate hydratase subunit beta</fullName>
    </submittedName>
</protein>